<comment type="caution">
    <text evidence="1">The sequence shown here is derived from an EMBL/GenBank/DDBJ whole genome shotgun (WGS) entry which is preliminary data.</text>
</comment>
<dbReference type="EMBL" id="JBEYBF010000007">
    <property type="protein sequence ID" value="MEU1952717.1"/>
    <property type="molecule type" value="Genomic_DNA"/>
</dbReference>
<keyword evidence="2" id="KW-1185">Reference proteome</keyword>
<name>A0ABV2WPA2_9NOCA</name>
<evidence type="ECO:0008006" key="3">
    <source>
        <dbReference type="Google" id="ProtNLM"/>
    </source>
</evidence>
<evidence type="ECO:0000313" key="1">
    <source>
        <dbReference type="EMBL" id="MEU1952717.1"/>
    </source>
</evidence>
<reference evidence="1 2" key="1">
    <citation type="submission" date="2024-06" db="EMBL/GenBank/DDBJ databases">
        <title>The Natural Products Discovery Center: Release of the First 8490 Sequenced Strains for Exploring Actinobacteria Biosynthetic Diversity.</title>
        <authorList>
            <person name="Kalkreuter E."/>
            <person name="Kautsar S.A."/>
            <person name="Yang D."/>
            <person name="Bader C.D."/>
            <person name="Teijaro C.N."/>
            <person name="Fluegel L."/>
            <person name="Davis C.M."/>
            <person name="Simpson J.R."/>
            <person name="Lauterbach L."/>
            <person name="Steele A.D."/>
            <person name="Gui C."/>
            <person name="Meng S."/>
            <person name="Li G."/>
            <person name="Viehrig K."/>
            <person name="Ye F."/>
            <person name="Su P."/>
            <person name="Kiefer A.F."/>
            <person name="Nichols A."/>
            <person name="Cepeda A.J."/>
            <person name="Yan W."/>
            <person name="Fan B."/>
            <person name="Jiang Y."/>
            <person name="Adhikari A."/>
            <person name="Zheng C.-J."/>
            <person name="Schuster L."/>
            <person name="Cowan T.M."/>
            <person name="Smanski M.J."/>
            <person name="Chevrette M.G."/>
            <person name="De Carvalho L.P.S."/>
            <person name="Shen B."/>
        </authorList>
    </citation>
    <scope>NUCLEOTIDE SEQUENCE [LARGE SCALE GENOMIC DNA]</scope>
    <source>
        <strain evidence="1 2">NPDC019708</strain>
    </source>
</reference>
<dbReference type="Proteomes" id="UP001550628">
    <property type="component" value="Unassembled WGS sequence"/>
</dbReference>
<dbReference type="GeneID" id="96246328"/>
<evidence type="ECO:0000313" key="2">
    <source>
        <dbReference type="Proteomes" id="UP001550628"/>
    </source>
</evidence>
<dbReference type="RefSeq" id="WP_030522243.1">
    <property type="nucleotide sequence ID" value="NZ_JBEYBD010000008.1"/>
</dbReference>
<gene>
    <name evidence="1" type="ORF">ABZ510_12710</name>
</gene>
<proteinExistence type="predicted"/>
<protein>
    <recommendedName>
        <fullName evidence="3">WXG100 family type VII secretion target</fullName>
    </recommendedName>
</protein>
<dbReference type="InterPro" id="IPR036689">
    <property type="entry name" value="ESAT-6-like_sf"/>
</dbReference>
<sequence length="291" mass="30913">MSFDDAAPPDNDLIDDESHYSNAYFQEDVSWLSNVGLEGDEETGGLGVLKGTAAGDAWDIYGNLRNDNTGEAVFGAAGVVATAVEAVKDPFGFTGTQIAKWMLEHIEPLRQAYEELTGNPAIVEAYSASWHAISTELSATKAQWQRTIETDINTWSGSSGDAYRKHAGEVLTAIDTAAAAAAALGELMDKASKVIAIVRDLVRDIIAALLGAAIGYTIELAVTAGAAAGHVIASFLAKLAKSSLDTMTYLKKLNDVIWSWGTYTEPLARILQNYMSWRNSGDTATGQAAAT</sequence>
<dbReference type="SUPFAM" id="SSF140453">
    <property type="entry name" value="EsxAB dimer-like"/>
    <property type="match status" value="1"/>
</dbReference>
<organism evidence="1 2">
    <name type="scientific">Nocardia rhamnosiphila</name>
    <dbReference type="NCBI Taxonomy" id="426716"/>
    <lineage>
        <taxon>Bacteria</taxon>
        <taxon>Bacillati</taxon>
        <taxon>Actinomycetota</taxon>
        <taxon>Actinomycetes</taxon>
        <taxon>Mycobacteriales</taxon>
        <taxon>Nocardiaceae</taxon>
        <taxon>Nocardia</taxon>
    </lineage>
</organism>
<accession>A0ABV2WPA2</accession>